<evidence type="ECO:0000256" key="1">
    <source>
        <dbReference type="ARBA" id="ARBA00022516"/>
    </source>
</evidence>
<dbReference type="OrthoDB" id="9807278at2"/>
<keyword evidence="4" id="KW-0443">Lipid metabolism</keyword>
<evidence type="ECO:0000256" key="4">
    <source>
        <dbReference type="ARBA" id="ARBA00023098"/>
    </source>
</evidence>
<organism evidence="7 8">
    <name type="scientific">Pyrinomonas methylaliphatogenes</name>
    <dbReference type="NCBI Taxonomy" id="454194"/>
    <lineage>
        <taxon>Bacteria</taxon>
        <taxon>Pseudomonadati</taxon>
        <taxon>Acidobacteriota</taxon>
        <taxon>Blastocatellia</taxon>
        <taxon>Blastocatellales</taxon>
        <taxon>Pyrinomonadaceae</taxon>
        <taxon>Pyrinomonas</taxon>
    </lineage>
</organism>
<dbReference type="NCBIfam" id="NF003657">
    <property type="entry name" value="PRK05289.1"/>
    <property type="match status" value="1"/>
</dbReference>
<dbReference type="InterPro" id="IPR011004">
    <property type="entry name" value="Trimer_LpxA-like_sf"/>
</dbReference>
<dbReference type="RefSeq" id="WP_041978014.1">
    <property type="nucleotide sequence ID" value="NZ_CBXV010000008.1"/>
</dbReference>
<evidence type="ECO:0000256" key="3">
    <source>
        <dbReference type="ARBA" id="ARBA00022679"/>
    </source>
</evidence>
<dbReference type="PANTHER" id="PTHR43480:SF1">
    <property type="entry name" value="ACYL-[ACYL-CARRIER-PROTEIN]--UDP-N-ACETYLGLUCOSAMINE O-ACYLTRANSFERASE, MITOCHONDRIAL-RELATED"/>
    <property type="match status" value="1"/>
</dbReference>
<accession>A0A0B6X0X8</accession>
<dbReference type="STRING" id="454194.PYK22_02659"/>
<dbReference type="PIRSF" id="PIRSF000456">
    <property type="entry name" value="UDP-GlcNAc_acltr"/>
    <property type="match status" value="1"/>
</dbReference>
<dbReference type="Pfam" id="PF13720">
    <property type="entry name" value="Acetyltransf_11"/>
    <property type="match status" value="1"/>
</dbReference>
<dbReference type="GO" id="GO:0009245">
    <property type="term" value="P:lipid A biosynthetic process"/>
    <property type="evidence" value="ECO:0007669"/>
    <property type="project" value="UniProtKB-KW"/>
</dbReference>
<evidence type="ECO:0000313" key="7">
    <source>
        <dbReference type="EMBL" id="CDM66627.1"/>
    </source>
</evidence>
<dbReference type="SUPFAM" id="SSF51161">
    <property type="entry name" value="Trimeric LpxA-like enzymes"/>
    <property type="match status" value="1"/>
</dbReference>
<keyword evidence="1" id="KW-0444">Lipid biosynthesis</keyword>
<dbReference type="PANTHER" id="PTHR43480">
    <property type="entry name" value="ACYL-[ACYL-CARRIER-PROTEIN]--UDP-N-ACETYLGLUCOSAMINE O-ACYLTRANSFERASE"/>
    <property type="match status" value="1"/>
</dbReference>
<evidence type="ECO:0000259" key="6">
    <source>
        <dbReference type="Pfam" id="PF13720"/>
    </source>
</evidence>
<dbReference type="NCBIfam" id="TIGR01852">
    <property type="entry name" value="lipid_A_lpxA"/>
    <property type="match status" value="1"/>
</dbReference>
<reference evidence="7 8" key="2">
    <citation type="submission" date="2015-01" db="EMBL/GenBank/DDBJ databases">
        <title>Complete genome sequence of Pyrinomonas methylaliphatogenes type strain K22T.</title>
        <authorList>
            <person name="Lee K.C.Y."/>
            <person name="Power J.F."/>
            <person name="Dunfield P.F."/>
            <person name="Morgan X.C."/>
            <person name="Huttenhower C."/>
            <person name="Stott M.B."/>
        </authorList>
    </citation>
    <scope>NUCLEOTIDE SEQUENCE [LARGE SCALE GENOMIC DNA]</scope>
    <source>
        <strain evidence="7 8">K22</strain>
    </source>
</reference>
<reference evidence="7 8" key="1">
    <citation type="submission" date="2013-12" db="EMBL/GenBank/DDBJ databases">
        <authorList>
            <person name="Stott M."/>
        </authorList>
    </citation>
    <scope>NUCLEOTIDE SEQUENCE [LARGE SCALE GENOMIC DNA]</scope>
    <source>
        <strain evidence="7 8">K22</strain>
    </source>
</reference>
<protein>
    <submittedName>
        <fullName evidence="7">Acyl-(Acyl-carrier-protein)--UDP-N-acetylglucosamine O-acyltransferase</fullName>
        <ecNumber evidence="7">2.3.1.129</ecNumber>
    </submittedName>
</protein>
<dbReference type="InterPro" id="IPR037157">
    <property type="entry name" value="Acetyltransf_C_sf"/>
</dbReference>
<name>A0A0B6X0X8_9BACT</name>
<dbReference type="AlphaFoldDB" id="A0A0B6X0X8"/>
<dbReference type="Pfam" id="PF00132">
    <property type="entry name" value="Hexapep"/>
    <property type="match status" value="2"/>
</dbReference>
<keyword evidence="5 7" id="KW-0012">Acyltransferase</keyword>
<dbReference type="EC" id="2.3.1.129" evidence="7"/>
<dbReference type="Proteomes" id="UP000031518">
    <property type="component" value="Unassembled WGS sequence"/>
</dbReference>
<evidence type="ECO:0000256" key="5">
    <source>
        <dbReference type="ARBA" id="ARBA00023315"/>
    </source>
</evidence>
<dbReference type="Gene3D" id="2.160.10.10">
    <property type="entry name" value="Hexapeptide repeat proteins"/>
    <property type="match status" value="1"/>
</dbReference>
<sequence>MNVHPTAIIGARAEISPTAHVGPYAVIEDDCVVGDGCEIGAHAVIKRFTRLGQRNRIGEHAVIGGEPQDVKFRGERSFLIIGDDNLIREFVTIHRACGEDEATRIGSRNFIMIGAHIAHNCRIGDDNIFANGVALAGHVMVEDHVFLSSNVGAHQFVRFGRFAMVGGKSKIVQDVLPFFTTDGNPARARGVNIIGLRRGGMSAPERLNLQRAFRLLFRSRLPLEQALAELEMMDDRNVAHLVGFIRSSKRGWTRAARAEVE</sequence>
<dbReference type="InterPro" id="IPR029098">
    <property type="entry name" value="Acetyltransf_C"/>
</dbReference>
<dbReference type="GO" id="GO:0016020">
    <property type="term" value="C:membrane"/>
    <property type="evidence" value="ECO:0007669"/>
    <property type="project" value="GOC"/>
</dbReference>
<evidence type="ECO:0000256" key="2">
    <source>
        <dbReference type="ARBA" id="ARBA00022556"/>
    </source>
</evidence>
<evidence type="ECO:0000313" key="8">
    <source>
        <dbReference type="Proteomes" id="UP000031518"/>
    </source>
</evidence>
<dbReference type="EMBL" id="CBXV010000008">
    <property type="protein sequence ID" value="CDM66627.1"/>
    <property type="molecule type" value="Genomic_DNA"/>
</dbReference>
<dbReference type="InterPro" id="IPR001451">
    <property type="entry name" value="Hexapep"/>
</dbReference>
<keyword evidence="3 7" id="KW-0808">Transferase</keyword>
<keyword evidence="2" id="KW-0441">Lipid A biosynthesis</keyword>
<dbReference type="GO" id="GO:0008780">
    <property type="term" value="F:acyl-[acyl-carrier-protein]-UDP-N-acetylglucosamine O-acyltransferase activity"/>
    <property type="evidence" value="ECO:0007669"/>
    <property type="project" value="UniProtKB-EC"/>
</dbReference>
<keyword evidence="8" id="KW-1185">Reference proteome</keyword>
<dbReference type="Gene3D" id="1.20.1180.10">
    <property type="entry name" value="Udp N-acetylglucosamine O-acyltransferase, C-terminal domain"/>
    <property type="match status" value="1"/>
</dbReference>
<proteinExistence type="predicted"/>
<dbReference type="InterPro" id="IPR010137">
    <property type="entry name" value="Lipid_A_LpxA"/>
</dbReference>
<gene>
    <name evidence="7" type="ORF">PYK22_02659</name>
</gene>
<dbReference type="CDD" id="cd03351">
    <property type="entry name" value="LbH_UDP-GlcNAc_AT"/>
    <property type="match status" value="1"/>
</dbReference>
<feature type="domain" description="UDP N-acetylglucosamine O-acyltransferase C-terminal" evidence="6">
    <location>
        <begin position="174"/>
        <end position="252"/>
    </location>
</feature>